<feature type="region of interest" description="Disordered" evidence="1">
    <location>
        <begin position="264"/>
        <end position="287"/>
    </location>
</feature>
<dbReference type="Proteomes" id="UP001190926">
    <property type="component" value="Unassembled WGS sequence"/>
</dbReference>
<dbReference type="AlphaFoldDB" id="A0AAD4JJA1"/>
<organism evidence="3 4">
    <name type="scientific">Perilla frutescens var. hirtella</name>
    <name type="common">Perilla citriodora</name>
    <name type="synonym">Perilla setoyensis</name>
    <dbReference type="NCBI Taxonomy" id="608512"/>
    <lineage>
        <taxon>Eukaryota</taxon>
        <taxon>Viridiplantae</taxon>
        <taxon>Streptophyta</taxon>
        <taxon>Embryophyta</taxon>
        <taxon>Tracheophyta</taxon>
        <taxon>Spermatophyta</taxon>
        <taxon>Magnoliopsida</taxon>
        <taxon>eudicotyledons</taxon>
        <taxon>Gunneridae</taxon>
        <taxon>Pentapetalae</taxon>
        <taxon>asterids</taxon>
        <taxon>lamiids</taxon>
        <taxon>Lamiales</taxon>
        <taxon>Lamiaceae</taxon>
        <taxon>Nepetoideae</taxon>
        <taxon>Elsholtzieae</taxon>
        <taxon>Perilla</taxon>
    </lineage>
</organism>
<sequence>MLSIKVVLISTSVLSAAIMLSATDIADYVPWIYNGVVSWLRPPYLYLVINCIIITIVASSKLQPTSDDVPAPPPPIAPPVNTISAAQQQPVEISQLNFLIPTTDFKYEGVEKGLELDELGSRGSSKSEDSPPPSIVVSGGADDAMRNKENEFFAVDKSTWTAAAENNDVSNYVKPPASARFSHRRNVKGSPEGGRTVLGVSKPKKQDTLENTWKTITEGRAIPISRHLKKSETWERGRRHNQQENTPPLKTMRKVETFNDRTTTTTNVMSPASGGTGKLRKEPSLSQDELNKRVEAFIKKFNEEMRLQRQDSLNQYKEMINRGSS</sequence>
<dbReference type="PANTHER" id="PTHR33098">
    <property type="entry name" value="COTTON FIBER (DUF761)"/>
    <property type="match status" value="1"/>
</dbReference>
<dbReference type="EMBL" id="SDAM02000043">
    <property type="protein sequence ID" value="KAH6834812.1"/>
    <property type="molecule type" value="Genomic_DNA"/>
</dbReference>
<feature type="region of interest" description="Disordered" evidence="1">
    <location>
        <begin position="119"/>
        <end position="143"/>
    </location>
</feature>
<evidence type="ECO:0000313" key="3">
    <source>
        <dbReference type="EMBL" id="KAH6834812.1"/>
    </source>
</evidence>
<reference evidence="3 4" key="1">
    <citation type="journal article" date="2021" name="Nat. Commun.">
        <title>Incipient diploidization of the medicinal plant Perilla within 10,000 years.</title>
        <authorList>
            <person name="Zhang Y."/>
            <person name="Shen Q."/>
            <person name="Leng L."/>
            <person name="Zhang D."/>
            <person name="Chen S."/>
            <person name="Shi Y."/>
            <person name="Ning Z."/>
            <person name="Chen S."/>
        </authorList>
    </citation>
    <scope>NUCLEOTIDE SEQUENCE [LARGE SCALE GENOMIC DNA]</scope>
    <source>
        <strain evidence="4">cv. PC099</strain>
    </source>
</reference>
<name>A0AAD4JJA1_PERFH</name>
<comment type="caution">
    <text evidence="3">The sequence shown here is derived from an EMBL/GenBank/DDBJ whole genome shotgun (WGS) entry which is preliminary data.</text>
</comment>
<dbReference type="Pfam" id="PF05553">
    <property type="entry name" value="DUF761"/>
    <property type="match status" value="1"/>
</dbReference>
<feature type="domain" description="DUF4408" evidence="2">
    <location>
        <begin position="30"/>
        <end position="62"/>
    </location>
</feature>
<feature type="region of interest" description="Disordered" evidence="1">
    <location>
        <begin position="170"/>
        <end position="206"/>
    </location>
</feature>
<protein>
    <recommendedName>
        <fullName evidence="2">DUF4408 domain-containing protein</fullName>
    </recommendedName>
</protein>
<dbReference type="InterPro" id="IPR008480">
    <property type="entry name" value="DUF761_pln"/>
</dbReference>
<evidence type="ECO:0000313" key="4">
    <source>
        <dbReference type="Proteomes" id="UP001190926"/>
    </source>
</evidence>
<dbReference type="PANTHER" id="PTHR33098:SF117">
    <property type="entry name" value="COTTON FIBER (DUF761)"/>
    <property type="match status" value="1"/>
</dbReference>
<evidence type="ECO:0000256" key="1">
    <source>
        <dbReference type="SAM" id="MobiDB-lite"/>
    </source>
</evidence>
<accession>A0AAD4JJA1</accession>
<proteinExistence type="predicted"/>
<evidence type="ECO:0000259" key="2">
    <source>
        <dbReference type="Pfam" id="PF14364"/>
    </source>
</evidence>
<gene>
    <name evidence="3" type="ORF">C2S53_000897</name>
</gene>
<keyword evidence="4" id="KW-1185">Reference proteome</keyword>
<dbReference type="InterPro" id="IPR025520">
    <property type="entry name" value="DUF4408"/>
</dbReference>
<dbReference type="Pfam" id="PF14364">
    <property type="entry name" value="DUF4408"/>
    <property type="match status" value="1"/>
</dbReference>